<dbReference type="AlphaFoldDB" id="A0A4C2ESM7"/>
<evidence type="ECO:0000256" key="1">
    <source>
        <dbReference type="SAM" id="MobiDB-lite"/>
    </source>
</evidence>
<evidence type="ECO:0000313" key="3">
    <source>
        <dbReference type="Proteomes" id="UP000304382"/>
    </source>
</evidence>
<feature type="compositionally biased region" description="Polar residues" evidence="1">
    <location>
        <begin position="34"/>
        <end position="46"/>
    </location>
</feature>
<evidence type="ECO:0000313" key="2">
    <source>
        <dbReference type="EMBL" id="GCF15189.1"/>
    </source>
</evidence>
<name>A0A4C2ESM7_9EURY</name>
<feature type="region of interest" description="Disordered" evidence="1">
    <location>
        <begin position="34"/>
        <end position="67"/>
    </location>
</feature>
<dbReference type="PROSITE" id="PS51257">
    <property type="entry name" value="PROKAR_LIPOPROTEIN"/>
    <property type="match status" value="1"/>
</dbReference>
<dbReference type="EMBL" id="BIXZ01000006">
    <property type="protein sequence ID" value="GCF15189.1"/>
    <property type="molecule type" value="Genomic_DNA"/>
</dbReference>
<protein>
    <submittedName>
        <fullName evidence="2">Uncharacterized protein</fullName>
    </submittedName>
</protein>
<organism evidence="2 3">
    <name type="scientific">Haloarcula mannanilytica</name>
    <dbReference type="NCBI Taxonomy" id="2509225"/>
    <lineage>
        <taxon>Archaea</taxon>
        <taxon>Methanobacteriati</taxon>
        <taxon>Methanobacteriota</taxon>
        <taxon>Stenosarchaea group</taxon>
        <taxon>Halobacteria</taxon>
        <taxon>Halobacteriales</taxon>
        <taxon>Haloarculaceae</taxon>
        <taxon>Haloarcula</taxon>
    </lineage>
</organism>
<comment type="caution">
    <text evidence="2">The sequence shown here is derived from an EMBL/GenBank/DDBJ whole genome shotgun (WGS) entry which is preliminary data.</text>
</comment>
<sequence length="436" mass="46967">MTDKPSETDGRAVRLTRRGVLAVAGAGAIAGCSSLNSLGGSDTPTIDSYDLPDIQRDDEREPPVPPTVPVEIAAEHFDTVRERVRSLLATLPTTLGADEIPNGHIRQRLTDAASDASDGLDSARTARTGLVALRSLRRARERARYAAAGWGVADRGLAAAKLRTEYARTVSAARSARQDHEYLGTDPVRAALVHARIEARLERAGKTEITPSEDSALLSVAEWGETAESAQAYLSDARHMQTQFTASLPADAGMVTPELTDAAETLLADVRDRQAKLPPEPTADDRTPERIVSADIRRDAESGVSRISDAIGPANAVIDAHNRLARFQALEHIQKRREAGELTRPVDAKSVCNIRRTAYDVLTGTLESSSHPELVRTVLVDASYQVMAADRELTHHRGEIPAAHLDSSIAGYWHATALARAAPVAADQTVSVLRYE</sequence>
<dbReference type="OrthoDB" id="350675at2157"/>
<keyword evidence="3" id="KW-1185">Reference proteome</keyword>
<accession>A0A4C2ESM7</accession>
<feature type="compositionally biased region" description="Basic and acidic residues" evidence="1">
    <location>
        <begin position="53"/>
        <end position="62"/>
    </location>
</feature>
<gene>
    <name evidence="2" type="ORF">Harman_31240</name>
</gene>
<dbReference type="Proteomes" id="UP000304382">
    <property type="component" value="Unassembled WGS sequence"/>
</dbReference>
<proteinExistence type="predicted"/>
<dbReference type="RefSeq" id="WP_200830916.1">
    <property type="nucleotide sequence ID" value="NZ_BIXZ01000006.1"/>
</dbReference>
<reference evidence="2 3" key="1">
    <citation type="submission" date="2019-02" db="EMBL/GenBank/DDBJ databases">
        <title>Haloarcula mannanilyticum sp. nov., a mannan degrading haloarchaeon isolated from commercial salt.</title>
        <authorList>
            <person name="Enomoto S."/>
            <person name="Shimane Y."/>
            <person name="Kamekura M."/>
            <person name="Ito T."/>
            <person name="Moriya O."/>
            <person name="Ihara K."/>
            <person name="Takahashi-Ando N."/>
            <person name="Fukushima Y."/>
            <person name="Yoshida Y."/>
            <person name="Usama R."/>
            <person name="Takai K."/>
            <person name="Minegishi H."/>
        </authorList>
    </citation>
    <scope>NUCLEOTIDE SEQUENCE [LARGE SCALE GENOMIC DNA]</scope>
    <source>
        <strain evidence="2 3">MD130-1</strain>
    </source>
</reference>